<proteinExistence type="predicted"/>
<protein>
    <submittedName>
        <fullName evidence="1">Uncharacterized protein</fullName>
    </submittedName>
</protein>
<organism evidence="1">
    <name type="scientific">bioreactor metagenome</name>
    <dbReference type="NCBI Taxonomy" id="1076179"/>
    <lineage>
        <taxon>unclassified sequences</taxon>
        <taxon>metagenomes</taxon>
        <taxon>ecological metagenomes</taxon>
    </lineage>
</organism>
<comment type="caution">
    <text evidence="1">The sequence shown here is derived from an EMBL/GenBank/DDBJ whole genome shotgun (WGS) entry which is preliminary data.</text>
</comment>
<accession>A0A645BVW0</accession>
<dbReference type="EMBL" id="VSSQ01022438">
    <property type="protein sequence ID" value="MPM68751.1"/>
    <property type="molecule type" value="Genomic_DNA"/>
</dbReference>
<sequence length="59" mass="6710">MEQFPSGQALVEQRSPLVAEYVAITDRISQESSVFINEPEIAAPGIYRDRNDIRIFGER</sequence>
<name>A0A645BVW0_9ZZZZ</name>
<dbReference type="AlphaFoldDB" id="A0A645BVW0"/>
<gene>
    <name evidence="1" type="ORF">SDC9_115685</name>
</gene>
<reference evidence="1" key="1">
    <citation type="submission" date="2019-08" db="EMBL/GenBank/DDBJ databases">
        <authorList>
            <person name="Kucharzyk K."/>
            <person name="Murdoch R.W."/>
            <person name="Higgins S."/>
            <person name="Loffler F."/>
        </authorList>
    </citation>
    <scope>NUCLEOTIDE SEQUENCE</scope>
</reference>
<evidence type="ECO:0000313" key="1">
    <source>
        <dbReference type="EMBL" id="MPM68751.1"/>
    </source>
</evidence>